<feature type="domain" description="Nucleolar 27S pre-rRNA processing Urb2/Npa2 C-terminal" evidence="2">
    <location>
        <begin position="1336"/>
        <end position="1507"/>
    </location>
</feature>
<protein>
    <recommendedName>
        <fullName evidence="2">Nucleolar 27S pre-rRNA processing Urb2/Npa2 C-terminal domain-containing protein</fullName>
    </recommendedName>
</protein>
<dbReference type="EMBL" id="JANBOH010000066">
    <property type="protein sequence ID" value="KAJ1646299.1"/>
    <property type="molecule type" value="Genomic_DNA"/>
</dbReference>
<feature type="region of interest" description="Disordered" evidence="1">
    <location>
        <begin position="582"/>
        <end position="610"/>
    </location>
</feature>
<dbReference type="InterPro" id="IPR052609">
    <property type="entry name" value="Ribosome_Biogenesis_Reg"/>
</dbReference>
<dbReference type="GO" id="GO:0042254">
    <property type="term" value="P:ribosome biogenesis"/>
    <property type="evidence" value="ECO:0007669"/>
    <property type="project" value="TreeGrafter"/>
</dbReference>
<dbReference type="PANTHER" id="PTHR15682:SF2">
    <property type="entry name" value="UNHEALTHY RIBOSOME BIOGENESIS PROTEIN 2 HOMOLOG"/>
    <property type="match status" value="1"/>
</dbReference>
<dbReference type="Pfam" id="PF10441">
    <property type="entry name" value="Urb2"/>
    <property type="match status" value="1"/>
</dbReference>
<keyword evidence="4" id="KW-1185">Reference proteome</keyword>
<dbReference type="InterPro" id="IPR016024">
    <property type="entry name" value="ARM-type_fold"/>
</dbReference>
<sequence>MSKVELQNVPQIVSECGIKTTEDVTQTLWASKLALHKRAALAWAVVDSSKISDTSGTIGYLSATLVRKNELIIDWLFSTMLRELKEAKGGNKSKKPVPQLALYRDAGSIELLTYILQRMNDAGNLNVRTALKGLAMNLFIGAFSGEDLESEYIVSVVKLWLFVINTSADGLEDAMVHIDQLGKLIAQVIEHYFKKTDALARESLLQMIGSVASVLQSVCESIPNPRKTLALFDKRFLSLILRFIGTEKQSAVRTAVLDMLHAGLFHVDIMFRFMIVLNDKTTRNQSLQAGELSYITEKLDFIKECLSEENDSDLRAQYSAAMPDVFARYLQAQALICSETRAQAATKIGLSAIAATPLSVSSSEAAQASFKMFTFMYDLLRQQPATKRESSSTLKAINELVHTYYSDVCFGTTSNVDIGNIRTDQIKALAEWLNNVIVPVLLAKGKSAEELVIAFDGVFLALEASSDTVQILGQSLFQALAAVPNKASNAGTRLLCQMVSTLARARQLDVIFDLLSLAKDIPDLGISSLDAENLLVSTEFQRKLSRTVSQSMPFMQAQATIKMISDKTAQLASKVVLNAEDGGGGGDSRSSKKRRISSSSSNDKDKGRSVSDSFDSMIEVLAVTASNFALSGTAIATTEQQRTQYSLSLGQSYKAFSSAFSGTSQHQWTFLLLHYSFIEAGSRIGCTDKWLASSMHPLYVSRQIMPESLAKCTPQQATLSLAVAFQTASHWITVVAAAVAGIDIADKNEQEGSEAVKEMVSRVIAVVLSSASTSKGWGPWDGQPQTICEANCGRAQWELLSSSLELACEFASDEAISAIAQRIVSQVADGDHALLLDAGFFEIKNIRSALAPALLNHAIDMWASQFGQDAALGQLARVSNSSAEGIVDSIVKADVSFSSFSFPAVATEMAAAKWISLVRGALRIPASYWPNEQLLSVFVFAMAVDWRISRVFPAKESLELQVLSRSLLERIASHRPSTVMALVPNATAIVDRWTDNAATASETLARATRHLLYAIMASLAQSGFSTSSKSTDSACRKLCSHLLDKLTNEADDSSSGVLVLEAIGAVAKIAKQHAQSLQKSEVNSKWIKLTKPWLKRLLSIVLESIDSLSSCNQLASSDLHLVNCTGVFLCLGSLESSLRCEETQSKYIDSAFARIIDSLDVLGKSKGAFPMGLIASLVHLAPSMSSKTATVVLAILTRFVAQVSANNNSIKTPLALQSLVAYIIAPTTAAIVETDTAETFMLKNVVEPLLQRMELDAFESTFVATLRVVANSIKGNKDGVALKLIRSLICTAYKSPRGLSDSSVVSLKRKLVQKKLLSTLTILHTAVGSGMPCAEVINVVSELAHEPSIRFKMQDVAQVISIISSVVMLPVRPEDPEALFISMCRLLGAIIHHFTDEVLGSVAILTHILRVLIHAFVAPAIPRAALAAGAPETSLSTPWVVALAPLSDSCAEAYSRVLSNLTRSRRSEADSSKELVKLTKGTNTANVASILSPIVPYVLAEYCIVQGGGAQSTVVSGDGRKTSVSEVNNSFKGLSWRPSLVIESTKDSGVPMHLQGITMRGIISSPSLREALLPGWYSLLDIISESDRSVLLSLLAAESGSDSVDGSRGLSSYTYGGTSIFGPNEYGGAHEVLKSLYQSYLDFYKFKGDK</sequence>
<evidence type="ECO:0000313" key="4">
    <source>
        <dbReference type="Proteomes" id="UP001145021"/>
    </source>
</evidence>
<dbReference type="InterPro" id="IPR018849">
    <property type="entry name" value="Urb2/Npa2_C"/>
</dbReference>
<dbReference type="Proteomes" id="UP001145021">
    <property type="component" value="Unassembled WGS sequence"/>
</dbReference>
<comment type="caution">
    <text evidence="3">The sequence shown here is derived from an EMBL/GenBank/DDBJ whole genome shotgun (WGS) entry which is preliminary data.</text>
</comment>
<evidence type="ECO:0000256" key="1">
    <source>
        <dbReference type="SAM" id="MobiDB-lite"/>
    </source>
</evidence>
<evidence type="ECO:0000313" key="3">
    <source>
        <dbReference type="EMBL" id="KAJ1646299.1"/>
    </source>
</evidence>
<dbReference type="GO" id="GO:0005730">
    <property type="term" value="C:nucleolus"/>
    <property type="evidence" value="ECO:0007669"/>
    <property type="project" value="TreeGrafter"/>
</dbReference>
<evidence type="ECO:0000259" key="2">
    <source>
        <dbReference type="Pfam" id="PF10441"/>
    </source>
</evidence>
<name>A0A9W7XNF9_9FUNG</name>
<accession>A0A9W7XNF9</accession>
<reference evidence="3" key="1">
    <citation type="submission" date="2022-07" db="EMBL/GenBank/DDBJ databases">
        <title>Phylogenomic reconstructions and comparative analyses of Kickxellomycotina fungi.</title>
        <authorList>
            <person name="Reynolds N.K."/>
            <person name="Stajich J.E."/>
            <person name="Barry K."/>
            <person name="Grigoriev I.V."/>
            <person name="Crous P."/>
            <person name="Smith M.E."/>
        </authorList>
    </citation>
    <scope>NUCLEOTIDE SEQUENCE</scope>
    <source>
        <strain evidence="3">NBRC 105413</strain>
    </source>
</reference>
<proteinExistence type="predicted"/>
<organism evidence="3 4">
    <name type="scientific">Coemansia asiatica</name>
    <dbReference type="NCBI Taxonomy" id="1052880"/>
    <lineage>
        <taxon>Eukaryota</taxon>
        <taxon>Fungi</taxon>
        <taxon>Fungi incertae sedis</taxon>
        <taxon>Zoopagomycota</taxon>
        <taxon>Kickxellomycotina</taxon>
        <taxon>Kickxellomycetes</taxon>
        <taxon>Kickxellales</taxon>
        <taxon>Kickxellaceae</taxon>
        <taxon>Coemansia</taxon>
    </lineage>
</organism>
<dbReference type="PANTHER" id="PTHR15682">
    <property type="entry name" value="UNHEALTHY RIBOSOME BIOGENESIS PROTEIN 2 HOMOLOG"/>
    <property type="match status" value="1"/>
</dbReference>
<gene>
    <name evidence="3" type="ORF">LPJ64_002195</name>
</gene>
<dbReference type="SUPFAM" id="SSF48371">
    <property type="entry name" value="ARM repeat"/>
    <property type="match status" value="1"/>
</dbReference>